<comment type="similarity">
    <text evidence="5">Belongs to the Fanconi anemia protein FANCD2 family.</text>
</comment>
<evidence type="ECO:0000313" key="8">
    <source>
        <dbReference type="EMBL" id="PCG80881.1"/>
    </source>
</evidence>
<feature type="region of interest" description="Disordered" evidence="6">
    <location>
        <begin position="1"/>
        <end position="20"/>
    </location>
</feature>
<accession>A0A2A4K9H7</accession>
<evidence type="ECO:0000256" key="1">
    <source>
        <dbReference type="ARBA" id="ARBA00004123"/>
    </source>
</evidence>
<dbReference type="EMBL" id="NWSH01000012">
    <property type="protein sequence ID" value="PCG80881.1"/>
    <property type="molecule type" value="Genomic_DNA"/>
</dbReference>
<feature type="compositionally biased region" description="Acidic residues" evidence="6">
    <location>
        <begin position="1315"/>
        <end position="1342"/>
    </location>
</feature>
<sequence length="1352" mass="153137">MTSKRVISQRSDISQSKSKKAKSSDISSTYLHVALKESGLTLKHPPEKCIISHEIIHTIRNIKKNLEKHFEYPRNLSDLFTNLEDECKDLEVFKHYLFPNIVRISDDSAEEYPVSDSVIKILLSVPVLQNRLADYVFEKAIDLAAESKCGPWIQMILKCFSSLDSIVNTDKMSTNLINLLDVASEKMVKLEIITAIPDIVGDQEHDNIAAEMSRILSEDHDLIPAILDCLSYLCLSDSQYEQLQKKTLNLLMSLSKCNYFSNFVKFLLMPGRISDSAYLEAVLGLRNALGWSTTVAQAQEVATSQVLTATAIRNSIVSSKVVANAWIKVVSLCKVHTDHKPIDFILLLIAYSTSEEKQKQVENLIRKQIKLNIIKEDLLEDVFKKFKPILKEYLRHLIDLSNSLLKTKVDPDVQSFASYMYTLMFAELEECCQTIVAELLQLVVGLDSKQCVMSILLVLNSVASKDMSLLKPQSIQMLTLLDRMDDMPLDEVRAVMNLLCGLAYSYENSVIRDDLHMIIRKELGSSNPRIKVQGILAAIHGVKYLMVANSDNDDQTREIPDDVSYGSVTHLSEGDLREAAQIIELISRSTRQFPDMIAFFYDELSKVILSASHINKTFLTWLTDAVTNDLQQNFIVDSVAVDRICDLKLGMQYCLNAESEMDEIIAINIAGLTLESTSEVYIGILSPLFQLVQTLHYKQHDGNLASIDALLGCPVVMPKFDIDLIEDMDSVAVCHILDCLVHCINWFRELLNAFATQNDDDLKAKTLKRVLQIEELETFVKQILIRSKISYKPPVCTFNVNKYTGEQVERKIIKVQNVKQKVTKKPGQDDTVLPETAKSQATQNNVSIKNSLELSHNMPLRPLSLNLLHLIKTDMTEDKESESELTVKTVIFLLKCVNSNIENVLISKIKRKTFLTKQENVAYDASKAEECAKTVSEVLPQVVEHLKFVTLSIEKMTEGNAQDEEMLYTPDLYNLLTCLECIYNLCTIYFKWIGFKNQQHAALLKSSLRTIANPNTATVSLKDLLIATAQYLQKHETYCLQLSTAVALMEFLKSIQNFSDNRIILNILKTLAQKFLSQQWKTPEGTLEKGLLFNQSVDRLASIYFINNEVLALKNLTLQLTEDIKFLKTNKNTLSTLKCINKSNFPILYRNLGTAVYEATKARLEKGMTNTEHLGLWKDVATIMKNMSDIAKTLENRNNLSAFFKKSIPVLKLFMSQGIPILEIQFKTENQEVLEILKILQQSTRFLQTLCCHSRLKKDTVLMSKVPHMRQLLETLIYKVKAVLAANNCSAAFWMGNLKNKDIHGEVIASQQSIESEESVEDCDEQLPEDEDSDETDDEMLDPESRSLSDIV</sequence>
<dbReference type="GO" id="GO:0070182">
    <property type="term" value="F:DNA polymerase binding"/>
    <property type="evidence" value="ECO:0007669"/>
    <property type="project" value="TreeGrafter"/>
</dbReference>
<keyword evidence="3" id="KW-0832">Ubl conjugation</keyword>
<dbReference type="GO" id="GO:0007129">
    <property type="term" value="P:homologous chromosome pairing at meiosis"/>
    <property type="evidence" value="ECO:0007669"/>
    <property type="project" value="TreeGrafter"/>
</dbReference>
<reference evidence="8" key="1">
    <citation type="submission" date="2017-09" db="EMBL/GenBank/DDBJ databases">
        <title>Contemporary evolution of a Lepidopteran species, Heliothis virescens, in response to modern agricultural practices.</title>
        <authorList>
            <person name="Fritz M.L."/>
            <person name="Deyonke A.M."/>
            <person name="Papanicolaou A."/>
            <person name="Micinski S."/>
            <person name="Westbrook J."/>
            <person name="Gould F."/>
        </authorList>
    </citation>
    <scope>NUCLEOTIDE SEQUENCE [LARGE SCALE GENOMIC DNA]</scope>
    <source>
        <strain evidence="8">HvINT-</strain>
        <tissue evidence="8">Whole body</tissue>
    </source>
</reference>
<dbReference type="GO" id="GO:1990918">
    <property type="term" value="P:double-strand break repair involved in meiotic recombination"/>
    <property type="evidence" value="ECO:0007669"/>
    <property type="project" value="TreeGrafter"/>
</dbReference>
<comment type="subcellular location">
    <subcellularLocation>
        <location evidence="1">Nucleus</location>
    </subcellularLocation>
</comment>
<feature type="compositionally biased region" description="Basic and acidic residues" evidence="6">
    <location>
        <begin position="1343"/>
        <end position="1352"/>
    </location>
</feature>
<dbReference type="GO" id="GO:0005634">
    <property type="term" value="C:nucleus"/>
    <property type="evidence" value="ECO:0007669"/>
    <property type="project" value="UniProtKB-SubCell"/>
</dbReference>
<keyword evidence="2" id="KW-1017">Isopeptide bond</keyword>
<evidence type="ECO:0008006" key="9">
    <source>
        <dbReference type="Google" id="ProtNLM"/>
    </source>
</evidence>
<organism evidence="8">
    <name type="scientific">Heliothis virescens</name>
    <name type="common">Tobacco budworm moth</name>
    <dbReference type="NCBI Taxonomy" id="7102"/>
    <lineage>
        <taxon>Eukaryota</taxon>
        <taxon>Metazoa</taxon>
        <taxon>Ecdysozoa</taxon>
        <taxon>Arthropoda</taxon>
        <taxon>Hexapoda</taxon>
        <taxon>Insecta</taxon>
        <taxon>Pterygota</taxon>
        <taxon>Neoptera</taxon>
        <taxon>Endopterygota</taxon>
        <taxon>Lepidoptera</taxon>
        <taxon>Glossata</taxon>
        <taxon>Ditrysia</taxon>
        <taxon>Noctuoidea</taxon>
        <taxon>Noctuidae</taxon>
        <taxon>Heliothinae</taxon>
        <taxon>Heliothis</taxon>
    </lineage>
</organism>
<protein>
    <recommendedName>
        <fullName evidence="9">Fanconi anemia group D2 protein</fullName>
    </recommendedName>
</protein>
<evidence type="ECO:0000256" key="3">
    <source>
        <dbReference type="ARBA" id="ARBA00022843"/>
    </source>
</evidence>
<dbReference type="GO" id="GO:0036297">
    <property type="term" value="P:interstrand cross-link repair"/>
    <property type="evidence" value="ECO:0007669"/>
    <property type="project" value="TreeGrafter"/>
</dbReference>
<dbReference type="EMBL" id="NWSH01000012">
    <property type="protein sequence ID" value="PCG80880.1"/>
    <property type="molecule type" value="Genomic_DNA"/>
</dbReference>
<gene>
    <name evidence="7" type="ORF">B5V51_649</name>
    <name evidence="8" type="ORF">B5V51_650</name>
</gene>
<evidence type="ECO:0000313" key="7">
    <source>
        <dbReference type="EMBL" id="PCG80880.1"/>
    </source>
</evidence>
<dbReference type="InterPro" id="IPR029448">
    <property type="entry name" value="FANCD2"/>
</dbReference>
<name>A0A2A4K9H7_HELVI</name>
<evidence type="ECO:0000256" key="4">
    <source>
        <dbReference type="ARBA" id="ARBA00023242"/>
    </source>
</evidence>
<dbReference type="PANTHER" id="PTHR32086">
    <property type="entry name" value="FANCONI ANEMIA GROUP D2 PROTEIN"/>
    <property type="match status" value="1"/>
</dbReference>
<keyword evidence="4" id="KW-0539">Nucleus</keyword>
<feature type="region of interest" description="Disordered" evidence="6">
    <location>
        <begin position="1311"/>
        <end position="1352"/>
    </location>
</feature>
<dbReference type="Pfam" id="PF14631">
    <property type="entry name" value="FancD2"/>
    <property type="match status" value="1"/>
</dbReference>
<comment type="caution">
    <text evidence="8">The sequence shown here is derived from an EMBL/GenBank/DDBJ whole genome shotgun (WGS) entry which is preliminary data.</text>
</comment>
<dbReference type="GO" id="GO:0000793">
    <property type="term" value="C:condensed chromosome"/>
    <property type="evidence" value="ECO:0007669"/>
    <property type="project" value="TreeGrafter"/>
</dbReference>
<evidence type="ECO:0000256" key="2">
    <source>
        <dbReference type="ARBA" id="ARBA00022499"/>
    </source>
</evidence>
<evidence type="ECO:0000256" key="5">
    <source>
        <dbReference type="ARBA" id="ARBA00093456"/>
    </source>
</evidence>
<evidence type="ECO:0000256" key="6">
    <source>
        <dbReference type="SAM" id="MobiDB-lite"/>
    </source>
</evidence>
<proteinExistence type="inferred from homology"/>
<dbReference type="PANTHER" id="PTHR32086:SF0">
    <property type="entry name" value="FANCONI ANEMIA GROUP D2 PROTEIN"/>
    <property type="match status" value="1"/>
</dbReference>
<feature type="compositionally biased region" description="Polar residues" evidence="6">
    <location>
        <begin position="1"/>
        <end position="10"/>
    </location>
</feature>
<dbReference type="STRING" id="7102.A0A2A4K9H7"/>
<dbReference type="GO" id="GO:0031573">
    <property type="term" value="P:mitotic intra-S DNA damage checkpoint signaling"/>
    <property type="evidence" value="ECO:0007669"/>
    <property type="project" value="TreeGrafter"/>
</dbReference>